<evidence type="ECO:0000313" key="3">
    <source>
        <dbReference type="Proteomes" id="UP000283063"/>
    </source>
</evidence>
<evidence type="ECO:0000313" key="2">
    <source>
        <dbReference type="EMBL" id="AZV78417.1"/>
    </source>
</evidence>
<feature type="chain" id="PRO_5019276133" evidence="1">
    <location>
        <begin position="24"/>
        <end position="153"/>
    </location>
</feature>
<keyword evidence="1" id="KW-0732">Signal</keyword>
<reference evidence="2 3" key="1">
    <citation type="submission" date="2018-10" db="EMBL/GenBank/DDBJ databases">
        <title>Parasedimentitalea marina sp. nov., a psychrophilic bacterium isolated from deep seawater of the New Britain Trench.</title>
        <authorList>
            <person name="Cao J."/>
        </authorList>
    </citation>
    <scope>NUCLEOTIDE SEQUENCE [LARGE SCALE GENOMIC DNA]</scope>
    <source>
        <strain evidence="2 3">W43</strain>
    </source>
</reference>
<dbReference type="RefSeq" id="WP_127748978.1">
    <property type="nucleotide sequence ID" value="NZ_CP033219.1"/>
</dbReference>
<protein>
    <submittedName>
        <fullName evidence="2">DUF2271 domain-containing protein</fullName>
    </submittedName>
</protein>
<keyword evidence="3" id="KW-1185">Reference proteome</keyword>
<dbReference type="KEGG" id="sedi:EBB79_11360"/>
<dbReference type="InterPro" id="IPR014469">
    <property type="entry name" value="DUF2271"/>
</dbReference>
<dbReference type="Pfam" id="PF10029">
    <property type="entry name" value="DUF2271"/>
    <property type="match status" value="1"/>
</dbReference>
<sequence>MKHHLLATAVSLAALLSAGQADARQVTITTQLNSFAGPRAYAAVYLTDPAGTVVDTLWVAGGKSKYYKHLRSWARGSKASRSNLHSVTGASVGSGGKLRVSADIADTMIADGYQIRVDTSVEDNADHPRSAVLTLGQQTSVPGRGFVHTLSLK</sequence>
<dbReference type="AlphaFoldDB" id="A0A3T0N353"/>
<feature type="signal peptide" evidence="1">
    <location>
        <begin position="1"/>
        <end position="23"/>
    </location>
</feature>
<gene>
    <name evidence="2" type="ORF">EBB79_11360</name>
</gene>
<dbReference type="OrthoDB" id="6057843at2"/>
<accession>A0A3T0N353</accession>
<proteinExistence type="predicted"/>
<dbReference type="Proteomes" id="UP000283063">
    <property type="component" value="Chromosome"/>
</dbReference>
<evidence type="ECO:0000256" key="1">
    <source>
        <dbReference type="SAM" id="SignalP"/>
    </source>
</evidence>
<dbReference type="EMBL" id="CP033219">
    <property type="protein sequence ID" value="AZV78417.1"/>
    <property type="molecule type" value="Genomic_DNA"/>
</dbReference>
<organism evidence="2 3">
    <name type="scientific">Parasedimentitalea marina</name>
    <dbReference type="NCBI Taxonomy" id="2483033"/>
    <lineage>
        <taxon>Bacteria</taxon>
        <taxon>Pseudomonadati</taxon>
        <taxon>Pseudomonadota</taxon>
        <taxon>Alphaproteobacteria</taxon>
        <taxon>Rhodobacterales</taxon>
        <taxon>Paracoccaceae</taxon>
        <taxon>Parasedimentitalea</taxon>
    </lineage>
</organism>
<name>A0A3T0N353_9RHOB</name>